<accession>A0ACB6V1L2</accession>
<sequence length="100" mass="10892">MFNRRNVDTNGAARNGTTPSSNSTNNYQPPRNGTSANYNNNNNGYAPVTNGAAANGNRSWLPSLTTLVNQQQQQQQQNQSPGPRIDLDNVIDLTLSDDED</sequence>
<comment type="caution">
    <text evidence="1">The sequence shown here is derived from an EMBL/GenBank/DDBJ whole genome shotgun (WGS) entry which is preliminary data.</text>
</comment>
<proteinExistence type="predicted"/>
<organism evidence="1 2">
    <name type="scientific">Geotrichum galactomycetum</name>
    <dbReference type="NCBI Taxonomy" id="27317"/>
    <lineage>
        <taxon>Eukaryota</taxon>
        <taxon>Fungi</taxon>
        <taxon>Dikarya</taxon>
        <taxon>Ascomycota</taxon>
        <taxon>Saccharomycotina</taxon>
        <taxon>Dipodascomycetes</taxon>
        <taxon>Dipodascales</taxon>
        <taxon>Dipodascaceae</taxon>
        <taxon>Geotrichum</taxon>
    </lineage>
</organism>
<evidence type="ECO:0000313" key="2">
    <source>
        <dbReference type="Proteomes" id="UP000744676"/>
    </source>
</evidence>
<reference evidence="1 2" key="1">
    <citation type="journal article" date="2020" name="Front. Microbiol.">
        <title>Phenotypic and Genetic Characterization of the Cheese Ripening Yeast Geotrichum candidum.</title>
        <authorList>
            <person name="Perkins V."/>
            <person name="Vignola S."/>
            <person name="Lessard M.H."/>
            <person name="Plante P.L."/>
            <person name="Corbeil J."/>
            <person name="Dugat-Bony E."/>
            <person name="Frenette M."/>
            <person name="Labrie S."/>
        </authorList>
    </citation>
    <scope>NUCLEOTIDE SEQUENCE [LARGE SCALE GENOMIC DNA]</scope>
    <source>
        <strain evidence="1 2">LMA-1147</strain>
    </source>
</reference>
<evidence type="ECO:0000313" key="1">
    <source>
        <dbReference type="EMBL" id="KAF5095017.1"/>
    </source>
</evidence>
<keyword evidence="2" id="KW-1185">Reference proteome</keyword>
<gene>
    <name evidence="1" type="ORF">D0Z00_003306</name>
</gene>
<name>A0ACB6V1L2_9ASCO</name>
<protein>
    <submittedName>
        <fullName evidence="1">Uncharacterized protein</fullName>
    </submittedName>
</protein>
<dbReference type="Proteomes" id="UP000744676">
    <property type="component" value="Unassembled WGS sequence"/>
</dbReference>
<dbReference type="EMBL" id="QVQA01000140">
    <property type="protein sequence ID" value="KAF5095017.1"/>
    <property type="molecule type" value="Genomic_DNA"/>
</dbReference>